<dbReference type="InterPro" id="IPR036514">
    <property type="entry name" value="SGNH_hydro_sf"/>
</dbReference>
<dbReference type="Proteomes" id="UP001176940">
    <property type="component" value="Unassembled WGS sequence"/>
</dbReference>
<gene>
    <name evidence="3" type="ORF">RIMI_LOCUS14613502</name>
</gene>
<accession>A0ABN9LYD8</accession>
<comment type="similarity">
    <text evidence="1">Belongs to the PC-esterase family.</text>
</comment>
<feature type="compositionally biased region" description="Basic and acidic residues" evidence="2">
    <location>
        <begin position="545"/>
        <end position="560"/>
    </location>
</feature>
<name>A0ABN9LYD8_9NEOB</name>
<evidence type="ECO:0008006" key="5">
    <source>
        <dbReference type="Google" id="ProtNLM"/>
    </source>
</evidence>
<dbReference type="EMBL" id="CAUEEQ010037983">
    <property type="protein sequence ID" value="CAJ0954215.1"/>
    <property type="molecule type" value="Genomic_DNA"/>
</dbReference>
<organism evidence="3 4">
    <name type="scientific">Ranitomeya imitator</name>
    <name type="common">mimic poison frog</name>
    <dbReference type="NCBI Taxonomy" id="111125"/>
    <lineage>
        <taxon>Eukaryota</taxon>
        <taxon>Metazoa</taxon>
        <taxon>Chordata</taxon>
        <taxon>Craniata</taxon>
        <taxon>Vertebrata</taxon>
        <taxon>Euteleostomi</taxon>
        <taxon>Amphibia</taxon>
        <taxon>Batrachia</taxon>
        <taxon>Anura</taxon>
        <taxon>Neobatrachia</taxon>
        <taxon>Hyloidea</taxon>
        <taxon>Dendrobatidae</taxon>
        <taxon>Dendrobatinae</taxon>
        <taxon>Ranitomeya</taxon>
    </lineage>
</organism>
<evidence type="ECO:0000256" key="2">
    <source>
        <dbReference type="SAM" id="MobiDB-lite"/>
    </source>
</evidence>
<dbReference type="Gene3D" id="3.40.50.1110">
    <property type="entry name" value="SGNH hydrolase"/>
    <property type="match status" value="1"/>
</dbReference>
<reference evidence="3" key="1">
    <citation type="submission" date="2023-07" db="EMBL/GenBank/DDBJ databases">
        <authorList>
            <person name="Stuckert A."/>
        </authorList>
    </citation>
    <scope>NUCLEOTIDE SEQUENCE</scope>
</reference>
<feature type="region of interest" description="Disordered" evidence="2">
    <location>
        <begin position="419"/>
        <end position="439"/>
    </location>
</feature>
<dbReference type="SUPFAM" id="SSF52266">
    <property type="entry name" value="SGNH hydrolase"/>
    <property type="match status" value="1"/>
</dbReference>
<evidence type="ECO:0000313" key="4">
    <source>
        <dbReference type="Proteomes" id="UP001176940"/>
    </source>
</evidence>
<evidence type="ECO:0000313" key="3">
    <source>
        <dbReference type="EMBL" id="CAJ0954215.1"/>
    </source>
</evidence>
<proteinExistence type="inferred from homology"/>
<dbReference type="PANTHER" id="PTHR14469">
    <property type="entry name" value="SARCOMA ANTIGEN NY-SAR-23"/>
    <property type="match status" value="1"/>
</dbReference>
<dbReference type="PANTHER" id="PTHR14469:SF0">
    <property type="entry name" value="FAMILY WITH SEQUENCE SIMILARITY 113"/>
    <property type="match status" value="1"/>
</dbReference>
<comment type="caution">
    <text evidence="3">The sequence shown here is derived from an EMBL/GenBank/DDBJ whole genome shotgun (WGS) entry which is preliminary data.</text>
</comment>
<protein>
    <recommendedName>
        <fullName evidence="5">PC-esterase domain containing 1A</fullName>
    </recommendedName>
</protein>
<feature type="region of interest" description="Disordered" evidence="2">
    <location>
        <begin position="535"/>
        <end position="560"/>
    </location>
</feature>
<evidence type="ECO:0000256" key="1">
    <source>
        <dbReference type="ARBA" id="ARBA00037957"/>
    </source>
</evidence>
<sequence>MGGFRSVNVRQLLHNKFVVVLGDSIQRSVYKDLVKFLQGDEFLSEMQLRDKGEFTFENDSLIEGGQLNEMTNETTFQEVRQYRSGHHLVRFYFLTRVYSAYLESILSDFQSGPQPDVLISNSCVWDLNRYNNKHLEGYKTNLDHLFLRLKEVLSPQCLIIWTMTMPVGFRENDGCFQNPPHNLRKDIVEANLCSAILADFHQLDVLDMHYHFRYDLNLRCIDATHWNQEAHRKYTQILLTHIAVAWGVKMPKAKTLKGSPLLPAPPHWFSFGNDPHPMPYPPIQERENCSPGSSPFGNDNPLLCANLTPDGFTSPPWCDPTFSDYGGIYRGSPLLPSPPHQFSMENDPHPMPYPPIQEREHFIPGSPPFGKDIPPMFASMNPNCFTRPSRHDPAVRNHGGIYRGSPLLPSPPHRFPLENGPHPMPYPPIQEREHCGPGSPLLPSPPHQFSLENDPNPMLYPPIQDREHCGPAPPSLGTRSPLLLPPDCLPLPPGPDFIRSGPMMPPPMNFGNFPPGTLHPREVWEMNMQPRKLLNSRGKRSHPYHPPDDHPCHLESNDLY</sequence>
<keyword evidence="4" id="KW-1185">Reference proteome</keyword>